<evidence type="ECO:0000256" key="1">
    <source>
        <dbReference type="ARBA" id="ARBA00008798"/>
    </source>
</evidence>
<keyword evidence="7" id="KW-0238">DNA-binding</keyword>
<comment type="similarity">
    <text evidence="1">Belongs to the sigma-54 factor family.</text>
</comment>
<dbReference type="GO" id="GO:0006352">
    <property type="term" value="P:DNA-templated transcription initiation"/>
    <property type="evidence" value="ECO:0007669"/>
    <property type="project" value="InterPro"/>
</dbReference>
<reference evidence="11 12" key="1">
    <citation type="journal article" date="2017" name="Front. Microbiol.">
        <title>Comparative Genomic Analysis of the Class Epsilonproteobacteria and Proposed Reclassification to Epsilonbacteraeota (phyl. nov.).</title>
        <authorList>
            <person name="Waite D.W."/>
            <person name="Vanwonterghem I."/>
            <person name="Rinke C."/>
            <person name="Parks D.H."/>
            <person name="Zhang Y."/>
            <person name="Takai K."/>
            <person name="Sievert S.M."/>
            <person name="Simon J."/>
            <person name="Campbell B.J."/>
            <person name="Hanson T.E."/>
            <person name="Woyke T."/>
            <person name="Klotz M.G."/>
            <person name="Hugenholtz P."/>
        </authorList>
    </citation>
    <scope>NUCLEOTIDE SEQUENCE [LARGE SCALE GENOMIC DNA]</scope>
    <source>
        <strain evidence="11">UBA11420</strain>
    </source>
</reference>
<gene>
    <name evidence="11" type="ORF">CFH80_00300</name>
</gene>
<keyword evidence="8" id="KW-0804">Transcription</keyword>
<dbReference type="GO" id="GO:0001216">
    <property type="term" value="F:DNA-binding transcription activator activity"/>
    <property type="evidence" value="ECO:0007669"/>
    <property type="project" value="InterPro"/>
</dbReference>
<feature type="domain" description="RNA polymerase sigma factor 54 core-binding" evidence="10">
    <location>
        <begin position="78"/>
        <end position="256"/>
    </location>
</feature>
<keyword evidence="4" id="KW-0548">Nucleotidyltransferase</keyword>
<dbReference type="InterPro" id="IPR007046">
    <property type="entry name" value="RNA_pol_sigma_54_core-bd"/>
</dbReference>
<dbReference type="PIRSF" id="PIRSF000774">
    <property type="entry name" value="RpoN"/>
    <property type="match status" value="1"/>
</dbReference>
<dbReference type="Pfam" id="PF00309">
    <property type="entry name" value="Sigma54_AID"/>
    <property type="match status" value="1"/>
</dbReference>
<dbReference type="PROSITE" id="PS00718">
    <property type="entry name" value="SIGMA54_2"/>
    <property type="match status" value="1"/>
</dbReference>
<feature type="domain" description="RNA polymerase sigma factor 54 DNA-binding" evidence="9">
    <location>
        <begin position="264"/>
        <end position="417"/>
    </location>
</feature>
<sequence>MKLRVNATQTAKQKFSSTLRGWLPILQANLDTLTETLEPFVQENPLIHIRSGCEVPEKKFEKKSFFQHASKTSVSDTIEALTLYKKSLYEALFEQINPPLFPTEKSQNIAYEIIENINCEGYFEAQALHDIAHKLNVSMSEVEKIRQRFAYLEPLGIGAVDVKEAFLFQLQDLTLENELYEAVENLIAHFEAIESMSKEPLFHEALSIIQRFRNPPAIDFLEDEREIIPDIFIYENDGAIEVRLNDAYYPEIIIDTEGMDESHSFVSQKIKDAKDLIDALEMRKATLYKIGLMIVEYQYDFFFGKAIKPMKLKDLADDLGRNPSTISRAIAGKYLSCSRGVIALKQFFATALDEDISNSAIKDYMLELVKNESRIKPMSDLKLLEMIEEKFNIKMVRRTITKYRQQFNIASSSERKKLYMLTR</sequence>
<dbReference type="Proteomes" id="UP000231638">
    <property type="component" value="Unassembled WGS sequence"/>
</dbReference>
<dbReference type="EMBL" id="DLUG01000011">
    <property type="protein sequence ID" value="DAB37303.1"/>
    <property type="molecule type" value="Genomic_DNA"/>
</dbReference>
<dbReference type="GO" id="GO:0000428">
    <property type="term" value="C:DNA-directed RNA polymerase complex"/>
    <property type="evidence" value="ECO:0007669"/>
    <property type="project" value="UniProtKB-KW"/>
</dbReference>
<organism evidence="11 12">
    <name type="scientific">Sulfurospirillum cavolei</name>
    <dbReference type="NCBI Taxonomy" id="366522"/>
    <lineage>
        <taxon>Bacteria</taxon>
        <taxon>Pseudomonadati</taxon>
        <taxon>Campylobacterota</taxon>
        <taxon>Epsilonproteobacteria</taxon>
        <taxon>Campylobacterales</taxon>
        <taxon>Sulfurospirillaceae</taxon>
        <taxon>Sulfurospirillum</taxon>
    </lineage>
</organism>
<name>A0A2D3WL74_9BACT</name>
<dbReference type="PRINTS" id="PR00045">
    <property type="entry name" value="SIGMA54FCT"/>
</dbReference>
<proteinExistence type="inferred from homology"/>
<dbReference type="Gene3D" id="1.10.10.1330">
    <property type="entry name" value="RNA polymerase sigma-54 factor, core-binding domain"/>
    <property type="match status" value="1"/>
</dbReference>
<accession>A0A2D3WL74</accession>
<dbReference type="Gene3D" id="1.10.10.60">
    <property type="entry name" value="Homeodomain-like"/>
    <property type="match status" value="1"/>
</dbReference>
<evidence type="ECO:0000256" key="6">
    <source>
        <dbReference type="ARBA" id="ARBA00023082"/>
    </source>
</evidence>
<dbReference type="AlphaFoldDB" id="A0A2D3WL74"/>
<keyword evidence="3" id="KW-0808">Transferase</keyword>
<evidence type="ECO:0000259" key="9">
    <source>
        <dbReference type="Pfam" id="PF04552"/>
    </source>
</evidence>
<evidence type="ECO:0000259" key="10">
    <source>
        <dbReference type="Pfam" id="PF04963"/>
    </source>
</evidence>
<dbReference type="NCBIfam" id="TIGR02395">
    <property type="entry name" value="rpoN_sigma"/>
    <property type="match status" value="1"/>
</dbReference>
<evidence type="ECO:0000256" key="8">
    <source>
        <dbReference type="ARBA" id="ARBA00023163"/>
    </source>
</evidence>
<dbReference type="Pfam" id="PF04552">
    <property type="entry name" value="Sigma54_DBD"/>
    <property type="match status" value="1"/>
</dbReference>
<evidence type="ECO:0000256" key="5">
    <source>
        <dbReference type="ARBA" id="ARBA00023015"/>
    </source>
</evidence>
<dbReference type="PROSITE" id="PS50044">
    <property type="entry name" value="SIGMA54_3"/>
    <property type="match status" value="1"/>
</dbReference>
<dbReference type="GO" id="GO:0016779">
    <property type="term" value="F:nucleotidyltransferase activity"/>
    <property type="evidence" value="ECO:0007669"/>
    <property type="project" value="UniProtKB-KW"/>
</dbReference>
<keyword evidence="2" id="KW-0240">DNA-directed RNA polymerase</keyword>
<dbReference type="PANTHER" id="PTHR32248">
    <property type="entry name" value="RNA POLYMERASE SIGMA-54 FACTOR"/>
    <property type="match status" value="1"/>
</dbReference>
<keyword evidence="6" id="KW-0731">Sigma factor</keyword>
<evidence type="ECO:0000313" key="12">
    <source>
        <dbReference type="Proteomes" id="UP000231638"/>
    </source>
</evidence>
<evidence type="ECO:0000256" key="3">
    <source>
        <dbReference type="ARBA" id="ARBA00022679"/>
    </source>
</evidence>
<protein>
    <submittedName>
        <fullName evidence="11">RNA polymerase factor sigma-54</fullName>
    </submittedName>
</protein>
<evidence type="ECO:0000256" key="2">
    <source>
        <dbReference type="ARBA" id="ARBA00022478"/>
    </source>
</evidence>
<dbReference type="STRING" id="366522.GCA_001548055_01379"/>
<dbReference type="InterPro" id="IPR038709">
    <property type="entry name" value="RpoN_core-bd_sf"/>
</dbReference>
<dbReference type="Pfam" id="PF04963">
    <property type="entry name" value="Sigma54_CBD"/>
    <property type="match status" value="1"/>
</dbReference>
<comment type="caution">
    <text evidence="11">The sequence shown here is derived from an EMBL/GenBank/DDBJ whole genome shotgun (WGS) entry which is preliminary data.</text>
</comment>
<dbReference type="PANTHER" id="PTHR32248:SF4">
    <property type="entry name" value="RNA POLYMERASE SIGMA-54 FACTOR"/>
    <property type="match status" value="1"/>
</dbReference>
<keyword evidence="5" id="KW-0805">Transcription regulation</keyword>
<dbReference type="NCBIfam" id="NF004602">
    <property type="entry name" value="PRK05932.2-4"/>
    <property type="match status" value="1"/>
</dbReference>
<dbReference type="GO" id="GO:0016987">
    <property type="term" value="F:sigma factor activity"/>
    <property type="evidence" value="ECO:0007669"/>
    <property type="project" value="UniProtKB-KW"/>
</dbReference>
<evidence type="ECO:0000256" key="7">
    <source>
        <dbReference type="ARBA" id="ARBA00023125"/>
    </source>
</evidence>
<dbReference type="InterPro" id="IPR007634">
    <property type="entry name" value="RNA_pol_sigma_54_DNA-bd"/>
</dbReference>
<dbReference type="InterPro" id="IPR000394">
    <property type="entry name" value="RNA_pol_sigma_54"/>
</dbReference>
<evidence type="ECO:0000313" key="11">
    <source>
        <dbReference type="EMBL" id="DAB37303.1"/>
    </source>
</evidence>
<evidence type="ECO:0000256" key="4">
    <source>
        <dbReference type="ARBA" id="ARBA00022695"/>
    </source>
</evidence>
<dbReference type="GO" id="GO:0003677">
    <property type="term" value="F:DNA binding"/>
    <property type="evidence" value="ECO:0007669"/>
    <property type="project" value="UniProtKB-KW"/>
</dbReference>